<dbReference type="InterPro" id="IPR011009">
    <property type="entry name" value="Kinase-like_dom_sf"/>
</dbReference>
<sequence>MSSPPPSRLLPELLPLLVCVLLPPAAGVLEHALHAEISSSTDTTADCPPVLPPPDELHPGGGRAGGSARQERDTNGVLLGFLGAYGQTQVVLGALPLAVRNVNKDPQLLPGRELQYLAADIGTLGANPSDSGLRRRDSSLAALALRVMTVMRDRGAVAFIGPDDTCGPEALVAAAWNLPVISYNCADARMSDKRVYHTFARTLPPASKVSKSVVALLRAFGWSSFVMVAGKQPAWSTGVRDAIEDLARTHDVAISDICEFSDYIPRHIEEMEAIVQKTYETTRVYVFVGEHVALVDFVKVLHRRGLLEKGEYVVISVDDEIYDPKSKHKIVQREYLDPFLRDGAAWSAEDAVGFRSVLKLTPGHPRNPKFDDICKDIKEFSTSPPFCVPYHRLIFNSISVPIHAAHLYDAVMIYARALTEVLRDGVDPRNGTAILEHIRGRPYQSVQGFDVLIDDNGDAEGNFSVVAALPDDGEGISMQPVGYFAYGHANDTQSALPEFRYFSTNRSRQIQWVSGSPPRAEPLCGFRGERCTYRADWRLGLPVAALGVLAVVGAAFALKHYRYEQKLACLLWKVDSHAITLIPAAGNEAASKSMMCRRSARSVAAGGPEPDPGDPDPEPRAHTHIGLYRGSIVAVKYVHKRSLDLTRSIRKELKQIREVRHENLIPFIGACVDQGALCILTAYCARGSLEDVLANDDLHLDNMFVSSLVADILKGMIYLHDSDIVSHGNLRSSNCLVDSRWVLQITDFGLHEFKAGQVEPDGERRELRRCLWRAPELLRAGGVPGVLGGSCGGHGGGHGGHGGHGDHGRGTQKGDVYSFGILLYEIIGRAGPWGRSGLSDQEVAARVAAVPPPGQPAFRPDLRALEADGTAEYVLRCMESCWSEDPEQRPDIRLVRVKLKAMQAGLKPNIFDNMLSIMEKYAYNLEGLVQERTNQLTEEKKKTEALLHRMLPKTVAEALKRGDPVEAESFDCVTIYFSDIVGFTELSAVSTPLQVVDLLNDLYTCCDSIIEHYDVYKVETIGDAYMVVSGLPVRNGDRHAGEIASMALQILSRIRRFEVRHRPGEQLQLRIGIHSGHCVAGVVGLAMPRYCLFGDTVNTASRMESSGLPHRIHISEATHALLQRLDGYQCEERGVIAVKGKGNMRTWWLVGEDPRQRAARAPPRPAQTACTACRCRAGLTMSETPDLLRRPAGGEALSADDVRPDASELHRRALEDWLRYAGADVCDAIVRKLAPHHARGHQSAPVVTFTEKLA</sequence>
<dbReference type="Gene3D" id="1.10.510.10">
    <property type="entry name" value="Transferase(Phosphotransferase) domain 1"/>
    <property type="match status" value="1"/>
</dbReference>
<dbReference type="EC" id="4.6.1.2" evidence="3 15"/>
<dbReference type="InterPro" id="IPR001828">
    <property type="entry name" value="ANF_lig-bd_rcpt"/>
</dbReference>
<evidence type="ECO:0000256" key="4">
    <source>
        <dbReference type="ARBA" id="ARBA00022692"/>
    </source>
</evidence>
<evidence type="ECO:0000256" key="8">
    <source>
        <dbReference type="ARBA" id="ARBA00023134"/>
    </source>
</evidence>
<evidence type="ECO:0000256" key="10">
    <source>
        <dbReference type="ARBA" id="ARBA00023170"/>
    </source>
</evidence>
<evidence type="ECO:0000256" key="5">
    <source>
        <dbReference type="ARBA" id="ARBA00022729"/>
    </source>
</evidence>
<feature type="region of interest" description="Disordered" evidence="16">
    <location>
        <begin position="601"/>
        <end position="621"/>
    </location>
</feature>
<dbReference type="PROSITE" id="PS00452">
    <property type="entry name" value="GUANYLATE_CYCLASE_1"/>
    <property type="match status" value="1"/>
</dbReference>
<dbReference type="SMART" id="SM00044">
    <property type="entry name" value="CYCc"/>
    <property type="match status" value="1"/>
</dbReference>
<comment type="subcellular location">
    <subcellularLocation>
        <location evidence="2">Membrane</location>
        <topology evidence="2">Single-pass type I membrane protein</topology>
    </subcellularLocation>
</comment>
<dbReference type="InterPro" id="IPR050401">
    <property type="entry name" value="Cyclic_nucleotide_synthase"/>
</dbReference>
<evidence type="ECO:0000256" key="17">
    <source>
        <dbReference type="SAM" id="SignalP"/>
    </source>
</evidence>
<dbReference type="Pfam" id="PF07714">
    <property type="entry name" value="PK_Tyr_Ser-Thr"/>
    <property type="match status" value="2"/>
</dbReference>
<evidence type="ECO:0000313" key="21">
    <source>
        <dbReference type="Proteomes" id="UP001075354"/>
    </source>
</evidence>
<dbReference type="Gene3D" id="3.30.70.1230">
    <property type="entry name" value="Nucleotide cyclase"/>
    <property type="match status" value="1"/>
</dbReference>
<evidence type="ECO:0000256" key="9">
    <source>
        <dbReference type="ARBA" id="ARBA00023136"/>
    </source>
</evidence>
<evidence type="ECO:0000256" key="1">
    <source>
        <dbReference type="ARBA" id="ARBA00001436"/>
    </source>
</evidence>
<dbReference type="PANTHER" id="PTHR11920:SF501">
    <property type="entry name" value="GUANYLATE CYCLASE 32E"/>
    <property type="match status" value="1"/>
</dbReference>
<keyword evidence="8" id="KW-0342">GTP-binding</keyword>
<dbReference type="Proteomes" id="UP001075354">
    <property type="component" value="Chromosome 6"/>
</dbReference>
<dbReference type="CDD" id="cd07302">
    <property type="entry name" value="CHD"/>
    <property type="match status" value="1"/>
</dbReference>
<dbReference type="GO" id="GO:0005886">
    <property type="term" value="C:plasma membrane"/>
    <property type="evidence" value="ECO:0007669"/>
    <property type="project" value="TreeGrafter"/>
</dbReference>
<dbReference type="FunFam" id="3.30.70.1230:FF:000019">
    <property type="entry name" value="Guanylate cyclase"/>
    <property type="match status" value="1"/>
</dbReference>
<dbReference type="GO" id="GO:0004016">
    <property type="term" value="F:adenylate cyclase activity"/>
    <property type="evidence" value="ECO:0007669"/>
    <property type="project" value="TreeGrafter"/>
</dbReference>
<evidence type="ECO:0000256" key="7">
    <source>
        <dbReference type="ARBA" id="ARBA00022989"/>
    </source>
</evidence>
<keyword evidence="4" id="KW-0812">Transmembrane</keyword>
<accession>A0AAV7XN76</accession>
<dbReference type="Gene3D" id="3.40.50.2300">
    <property type="match status" value="2"/>
</dbReference>
<evidence type="ECO:0000256" key="12">
    <source>
        <dbReference type="ARBA" id="ARBA00023239"/>
    </source>
</evidence>
<evidence type="ECO:0000256" key="6">
    <source>
        <dbReference type="ARBA" id="ARBA00022741"/>
    </source>
</evidence>
<dbReference type="GO" id="GO:0005525">
    <property type="term" value="F:GTP binding"/>
    <property type="evidence" value="ECO:0007669"/>
    <property type="project" value="UniProtKB-KW"/>
</dbReference>
<evidence type="ECO:0000256" key="3">
    <source>
        <dbReference type="ARBA" id="ARBA00012202"/>
    </source>
</evidence>
<feature type="chain" id="PRO_5043485140" description="Guanylate cyclase" evidence="17">
    <location>
        <begin position="28"/>
        <end position="1254"/>
    </location>
</feature>
<dbReference type="SUPFAM" id="SSF53822">
    <property type="entry name" value="Periplasmic binding protein-like I"/>
    <property type="match status" value="1"/>
</dbReference>
<dbReference type="InterPro" id="IPR028082">
    <property type="entry name" value="Peripla_BP_I"/>
</dbReference>
<dbReference type="PROSITE" id="PS50011">
    <property type="entry name" value="PROTEIN_KINASE_DOM"/>
    <property type="match status" value="1"/>
</dbReference>
<dbReference type="AlphaFoldDB" id="A0AAV7XN76"/>
<reference evidence="20" key="1">
    <citation type="submission" date="2022-12" db="EMBL/GenBank/DDBJ databases">
        <title>Chromosome-level genome assembly of the bean flower thrips Megalurothrips usitatus.</title>
        <authorList>
            <person name="Ma L."/>
            <person name="Liu Q."/>
            <person name="Li H."/>
            <person name="Cai W."/>
        </authorList>
    </citation>
    <scope>NUCLEOTIDE SEQUENCE</scope>
    <source>
        <strain evidence="20">Cailab_2022a</strain>
    </source>
</reference>
<evidence type="ECO:0000259" key="19">
    <source>
        <dbReference type="PROSITE" id="PS50125"/>
    </source>
</evidence>
<evidence type="ECO:0000256" key="15">
    <source>
        <dbReference type="RuleBase" id="RU003431"/>
    </source>
</evidence>
<comment type="catalytic activity">
    <reaction evidence="1 15">
        <text>GTP = 3',5'-cyclic GMP + diphosphate</text>
        <dbReference type="Rhea" id="RHEA:13665"/>
        <dbReference type="ChEBI" id="CHEBI:33019"/>
        <dbReference type="ChEBI" id="CHEBI:37565"/>
        <dbReference type="ChEBI" id="CHEBI:57746"/>
        <dbReference type="EC" id="4.6.1.2"/>
    </reaction>
</comment>
<dbReference type="SUPFAM" id="SSF56112">
    <property type="entry name" value="Protein kinase-like (PK-like)"/>
    <property type="match status" value="1"/>
</dbReference>
<dbReference type="SUPFAM" id="SSF55073">
    <property type="entry name" value="Nucleotide cyclase"/>
    <property type="match status" value="1"/>
</dbReference>
<dbReference type="GO" id="GO:0004672">
    <property type="term" value="F:protein kinase activity"/>
    <property type="evidence" value="ECO:0007669"/>
    <property type="project" value="InterPro"/>
</dbReference>
<feature type="signal peptide" evidence="17">
    <location>
        <begin position="1"/>
        <end position="27"/>
    </location>
</feature>
<dbReference type="InterPro" id="IPR029787">
    <property type="entry name" value="Nucleotide_cyclase"/>
</dbReference>
<keyword evidence="21" id="KW-1185">Reference proteome</keyword>
<keyword evidence="6" id="KW-0547">Nucleotide-binding</keyword>
<dbReference type="InterPro" id="IPR001054">
    <property type="entry name" value="A/G_cyclase"/>
</dbReference>
<dbReference type="GO" id="GO:0004383">
    <property type="term" value="F:guanylate cyclase activity"/>
    <property type="evidence" value="ECO:0007669"/>
    <property type="project" value="UniProtKB-EC"/>
</dbReference>
<dbReference type="PROSITE" id="PS50125">
    <property type="entry name" value="GUANYLATE_CYCLASE_2"/>
    <property type="match status" value="1"/>
</dbReference>
<name>A0AAV7XN76_9NEOP</name>
<evidence type="ECO:0000256" key="16">
    <source>
        <dbReference type="SAM" id="MobiDB-lite"/>
    </source>
</evidence>
<dbReference type="GO" id="GO:0035556">
    <property type="term" value="P:intracellular signal transduction"/>
    <property type="evidence" value="ECO:0007669"/>
    <property type="project" value="InterPro"/>
</dbReference>
<evidence type="ECO:0000259" key="18">
    <source>
        <dbReference type="PROSITE" id="PS50011"/>
    </source>
</evidence>
<dbReference type="Pfam" id="PF01094">
    <property type="entry name" value="ANF_receptor"/>
    <property type="match status" value="1"/>
</dbReference>
<dbReference type="GO" id="GO:0005524">
    <property type="term" value="F:ATP binding"/>
    <property type="evidence" value="ECO:0007669"/>
    <property type="project" value="InterPro"/>
</dbReference>
<dbReference type="CDD" id="cd06370">
    <property type="entry name" value="PBP1_SAP_GC-like"/>
    <property type="match status" value="1"/>
</dbReference>
<feature type="domain" description="Protein kinase" evidence="18">
    <location>
        <begin position="579"/>
        <end position="906"/>
    </location>
</feature>
<comment type="caution">
    <text evidence="20">The sequence shown here is derived from an EMBL/GenBank/DDBJ whole genome shotgun (WGS) entry which is preliminary data.</text>
</comment>
<keyword evidence="5 17" id="KW-0732">Signal</keyword>
<gene>
    <name evidence="20" type="ORF">ONE63_008294</name>
</gene>
<dbReference type="GO" id="GO:0001653">
    <property type="term" value="F:peptide receptor activity"/>
    <property type="evidence" value="ECO:0007669"/>
    <property type="project" value="TreeGrafter"/>
</dbReference>
<organism evidence="20 21">
    <name type="scientific">Megalurothrips usitatus</name>
    <name type="common">bean blossom thrips</name>
    <dbReference type="NCBI Taxonomy" id="439358"/>
    <lineage>
        <taxon>Eukaryota</taxon>
        <taxon>Metazoa</taxon>
        <taxon>Ecdysozoa</taxon>
        <taxon>Arthropoda</taxon>
        <taxon>Hexapoda</taxon>
        <taxon>Insecta</taxon>
        <taxon>Pterygota</taxon>
        <taxon>Neoptera</taxon>
        <taxon>Paraneoptera</taxon>
        <taxon>Thysanoptera</taxon>
        <taxon>Terebrantia</taxon>
        <taxon>Thripoidea</taxon>
        <taxon>Thripidae</taxon>
        <taxon>Megalurothrips</taxon>
    </lineage>
</organism>
<proteinExistence type="inferred from homology"/>
<evidence type="ECO:0000256" key="13">
    <source>
        <dbReference type="ARBA" id="ARBA00023293"/>
    </source>
</evidence>
<evidence type="ECO:0000256" key="11">
    <source>
        <dbReference type="ARBA" id="ARBA00023180"/>
    </source>
</evidence>
<keyword evidence="13 15" id="KW-0141">cGMP biosynthesis</keyword>
<evidence type="ECO:0000313" key="20">
    <source>
        <dbReference type="EMBL" id="KAJ1526714.1"/>
    </source>
</evidence>
<keyword evidence="12 14" id="KW-0456">Lyase</keyword>
<dbReference type="PANTHER" id="PTHR11920">
    <property type="entry name" value="GUANYLYL CYCLASE"/>
    <property type="match status" value="1"/>
</dbReference>
<dbReference type="InterPro" id="IPR018297">
    <property type="entry name" value="A/G_cyclase_CS"/>
</dbReference>
<keyword evidence="9" id="KW-0472">Membrane</keyword>
<keyword evidence="7" id="KW-1133">Transmembrane helix</keyword>
<evidence type="ECO:0000256" key="14">
    <source>
        <dbReference type="RuleBase" id="RU000405"/>
    </source>
</evidence>
<dbReference type="EMBL" id="JAPTSV010000006">
    <property type="protein sequence ID" value="KAJ1526714.1"/>
    <property type="molecule type" value="Genomic_DNA"/>
</dbReference>
<dbReference type="Pfam" id="PF00211">
    <property type="entry name" value="Guanylate_cyc"/>
    <property type="match status" value="1"/>
</dbReference>
<keyword evidence="10" id="KW-0675">Receptor</keyword>
<dbReference type="InterPro" id="IPR001245">
    <property type="entry name" value="Ser-Thr/Tyr_kinase_cat_dom"/>
</dbReference>
<feature type="domain" description="Guanylate cyclase" evidence="19">
    <location>
        <begin position="974"/>
        <end position="1104"/>
    </location>
</feature>
<comment type="similarity">
    <text evidence="14">Belongs to the adenylyl cyclase class-4/guanylyl cyclase family.</text>
</comment>
<protein>
    <recommendedName>
        <fullName evidence="3 15">Guanylate cyclase</fullName>
        <ecNumber evidence="3 15">4.6.1.2</ecNumber>
    </recommendedName>
</protein>
<dbReference type="CDD" id="cd14042">
    <property type="entry name" value="PK_GC-A_B"/>
    <property type="match status" value="1"/>
</dbReference>
<dbReference type="InterPro" id="IPR000719">
    <property type="entry name" value="Prot_kinase_dom"/>
</dbReference>
<keyword evidence="11" id="KW-0325">Glycoprotein</keyword>
<dbReference type="GO" id="GO:0007168">
    <property type="term" value="P:receptor guanylyl cyclase signaling pathway"/>
    <property type="evidence" value="ECO:0007669"/>
    <property type="project" value="TreeGrafter"/>
</dbReference>
<feature type="region of interest" description="Disordered" evidence="16">
    <location>
        <begin position="39"/>
        <end position="70"/>
    </location>
</feature>
<evidence type="ECO:0000256" key="2">
    <source>
        <dbReference type="ARBA" id="ARBA00004479"/>
    </source>
</evidence>